<sequence>MLFAELLIYIRNFVLVQTFRLMENLLRHTPQHRIVMVPPIHRLPPELLEKIFSYISQDSTVNPLDLLPITHVCGRWRVAALSSARIWSRIAMVFPVLPRKVSYTIAMLERSGAYPLDILLDLRDPAWDWDEDAHQFGWKEMENVMRLLLPHVQRWKTITILTDTWAPIFTFLWYTKEVKSAPKLESVSLSRCNAFFAAPGQIFRPVSLREPIPFFGGTQLERLRRLTLVGVHVDWGTASSLRNLTHLELEYQASDVMPTWKEFQVIVAGCPMLLELVLDGCTPQYEDVGSLERRDIILPHLQKLSIGFCEASSAVQFLTCLVVPCLMDLTLEDISRLVNPLQHPDSTRILEWFAGGNPRPVGPVDFPSTVISASRFPLHQIQSLELHHILVPARVFSEFSQPFTSVRSLLLAKMEPDILESLATHLPGGKVPFPALRNFLCQDMDAERLVALVHRRAAPDWNAPLQNVTAEFIRTAAPSPGTRNYKALMDSGIQIVEEPQDGASQDSMVA</sequence>
<dbReference type="AlphaFoldDB" id="A0A8H4R903"/>
<comment type="caution">
    <text evidence="2">The sequence shown here is derived from an EMBL/GenBank/DDBJ whole genome shotgun (WGS) entry which is preliminary data.</text>
</comment>
<dbReference type="EMBL" id="JAACJL010000001">
    <property type="protein sequence ID" value="KAF4623872.1"/>
    <property type="molecule type" value="Genomic_DNA"/>
</dbReference>
<dbReference type="PROSITE" id="PS50181">
    <property type="entry name" value="FBOX"/>
    <property type="match status" value="1"/>
</dbReference>
<dbReference type="InterPro" id="IPR032675">
    <property type="entry name" value="LRR_dom_sf"/>
</dbReference>
<dbReference type="Gene3D" id="3.80.10.10">
    <property type="entry name" value="Ribonuclease Inhibitor"/>
    <property type="match status" value="1"/>
</dbReference>
<organism evidence="2 3">
    <name type="scientific">Agrocybe pediades</name>
    <dbReference type="NCBI Taxonomy" id="84607"/>
    <lineage>
        <taxon>Eukaryota</taxon>
        <taxon>Fungi</taxon>
        <taxon>Dikarya</taxon>
        <taxon>Basidiomycota</taxon>
        <taxon>Agaricomycotina</taxon>
        <taxon>Agaricomycetes</taxon>
        <taxon>Agaricomycetidae</taxon>
        <taxon>Agaricales</taxon>
        <taxon>Agaricineae</taxon>
        <taxon>Strophariaceae</taxon>
        <taxon>Agrocybe</taxon>
    </lineage>
</organism>
<gene>
    <name evidence="2" type="ORF">D9613_001321</name>
</gene>
<evidence type="ECO:0000313" key="2">
    <source>
        <dbReference type="EMBL" id="KAF4623872.1"/>
    </source>
</evidence>
<evidence type="ECO:0000313" key="3">
    <source>
        <dbReference type="Proteomes" id="UP000521872"/>
    </source>
</evidence>
<dbReference type="SUPFAM" id="SSF81383">
    <property type="entry name" value="F-box domain"/>
    <property type="match status" value="1"/>
</dbReference>
<dbReference type="Gene3D" id="1.20.1280.50">
    <property type="match status" value="1"/>
</dbReference>
<dbReference type="InterPro" id="IPR001810">
    <property type="entry name" value="F-box_dom"/>
</dbReference>
<reference evidence="2 3" key="1">
    <citation type="submission" date="2019-12" db="EMBL/GenBank/DDBJ databases">
        <authorList>
            <person name="Floudas D."/>
            <person name="Bentzer J."/>
            <person name="Ahren D."/>
            <person name="Johansson T."/>
            <person name="Persson P."/>
            <person name="Tunlid A."/>
        </authorList>
    </citation>
    <scope>NUCLEOTIDE SEQUENCE [LARGE SCALE GENOMIC DNA]</scope>
    <source>
        <strain evidence="2 3">CBS 102.39</strain>
    </source>
</reference>
<feature type="domain" description="F-box" evidence="1">
    <location>
        <begin position="37"/>
        <end position="90"/>
    </location>
</feature>
<dbReference type="Pfam" id="PF12937">
    <property type="entry name" value="F-box-like"/>
    <property type="match status" value="1"/>
</dbReference>
<keyword evidence="3" id="KW-1185">Reference proteome</keyword>
<dbReference type="InterPro" id="IPR036047">
    <property type="entry name" value="F-box-like_dom_sf"/>
</dbReference>
<accession>A0A8H4R903</accession>
<proteinExistence type="predicted"/>
<dbReference type="SUPFAM" id="SSF52047">
    <property type="entry name" value="RNI-like"/>
    <property type="match status" value="1"/>
</dbReference>
<protein>
    <recommendedName>
        <fullName evidence="1">F-box domain-containing protein</fullName>
    </recommendedName>
</protein>
<evidence type="ECO:0000259" key="1">
    <source>
        <dbReference type="PROSITE" id="PS50181"/>
    </source>
</evidence>
<name>A0A8H4R903_9AGAR</name>
<dbReference type="Proteomes" id="UP000521872">
    <property type="component" value="Unassembled WGS sequence"/>
</dbReference>